<dbReference type="InterPro" id="IPR009579">
    <property type="entry name" value="DUF1192"/>
</dbReference>
<keyword evidence="2" id="KW-1185">Reference proteome</keyword>
<dbReference type="Proteomes" id="UP000233293">
    <property type="component" value="Unassembled WGS sequence"/>
</dbReference>
<accession>A0A2N3Q126</accession>
<gene>
    <name evidence="1" type="ORF">CWS72_00510</name>
</gene>
<name>A0A2N3Q126_9PROT</name>
<organism evidence="1 2">
    <name type="scientific">Telmatospirillum siberiense</name>
    <dbReference type="NCBI Taxonomy" id="382514"/>
    <lineage>
        <taxon>Bacteria</taxon>
        <taxon>Pseudomonadati</taxon>
        <taxon>Pseudomonadota</taxon>
        <taxon>Alphaproteobacteria</taxon>
        <taxon>Rhodospirillales</taxon>
        <taxon>Rhodospirillaceae</taxon>
        <taxon>Telmatospirillum</taxon>
    </lineage>
</organism>
<sequence length="60" mass="6837">MDPDDLEPRVKPAERRNLEPMSVEELAVYIGELEAEILRVKDAIAAKRSVRSGAEQLFRK</sequence>
<protein>
    <submittedName>
        <fullName evidence="1">DUF1192 domain-containing protein</fullName>
    </submittedName>
</protein>
<reference evidence="2" key="1">
    <citation type="submission" date="2017-12" db="EMBL/GenBank/DDBJ databases">
        <title>Draft genome sequence of Telmatospirillum siberiense 26-4b1T, an acidotolerant peatland alphaproteobacterium potentially involved in sulfur cycling.</title>
        <authorList>
            <person name="Hausmann B."/>
            <person name="Pjevac P."/>
            <person name="Schreck K."/>
            <person name="Herbold C.W."/>
            <person name="Daims H."/>
            <person name="Wagner M."/>
            <person name="Pester M."/>
            <person name="Loy A."/>
        </authorList>
    </citation>
    <scope>NUCLEOTIDE SEQUENCE [LARGE SCALE GENOMIC DNA]</scope>
    <source>
        <strain evidence="2">26-4b1</strain>
    </source>
</reference>
<proteinExistence type="predicted"/>
<dbReference type="Pfam" id="PF06698">
    <property type="entry name" value="DUF1192"/>
    <property type="match status" value="1"/>
</dbReference>
<comment type="caution">
    <text evidence="1">The sequence shown here is derived from an EMBL/GenBank/DDBJ whole genome shotgun (WGS) entry which is preliminary data.</text>
</comment>
<dbReference type="RefSeq" id="WP_101248598.1">
    <property type="nucleotide sequence ID" value="NZ_PIUM01000001.1"/>
</dbReference>
<dbReference type="OrthoDB" id="7364583at2"/>
<evidence type="ECO:0000313" key="1">
    <source>
        <dbReference type="EMBL" id="PKU26368.1"/>
    </source>
</evidence>
<dbReference type="EMBL" id="PIUM01000001">
    <property type="protein sequence ID" value="PKU26368.1"/>
    <property type="molecule type" value="Genomic_DNA"/>
</dbReference>
<evidence type="ECO:0000313" key="2">
    <source>
        <dbReference type="Proteomes" id="UP000233293"/>
    </source>
</evidence>
<dbReference type="AlphaFoldDB" id="A0A2N3Q126"/>